<gene>
    <name evidence="4" type="primary">nagB</name>
    <name evidence="4" type="ORF">CPJ18_25605</name>
</gene>
<proteinExistence type="predicted"/>
<sequence>MKIIIKDTAADASTAVADMLLRQISDKPDSVLGLPTGGTPLPVYAYLAEEFAGGRGSYGGLTTFNLDEYLGLSSEDPASYAFYMRKNFFWHVDIDPAHAHIPDGSAKDADAEARRYDALIAETGGIDVMLLGLGRNAHIGFNEPGSSHESRTRRVALAQSTIEANAAYFASDKTQPSHAITMGIGTILESRRIIVLATGAEKSSAVAASVKGPVSADVPGSALLRHTNTTFVLDKAAAQKLERAQVSELGA</sequence>
<dbReference type="Proteomes" id="UP000237447">
    <property type="component" value="Unassembled WGS sequence"/>
</dbReference>
<dbReference type="GO" id="GO:0019262">
    <property type="term" value="P:N-acetylneuraminate catabolic process"/>
    <property type="evidence" value="ECO:0007669"/>
    <property type="project" value="TreeGrafter"/>
</dbReference>
<dbReference type="Gene3D" id="3.40.50.1360">
    <property type="match status" value="1"/>
</dbReference>
<dbReference type="RefSeq" id="WP_103660396.1">
    <property type="nucleotide sequence ID" value="NZ_NXEJ01000014.1"/>
</dbReference>
<dbReference type="GO" id="GO:0006043">
    <property type="term" value="P:glucosamine catabolic process"/>
    <property type="evidence" value="ECO:0007669"/>
    <property type="project" value="TreeGrafter"/>
</dbReference>
<evidence type="ECO:0000313" key="4">
    <source>
        <dbReference type="EMBL" id="POO48523.1"/>
    </source>
</evidence>
<evidence type="ECO:0000313" key="5">
    <source>
        <dbReference type="Proteomes" id="UP000237447"/>
    </source>
</evidence>
<dbReference type="GO" id="GO:0005975">
    <property type="term" value="P:carbohydrate metabolic process"/>
    <property type="evidence" value="ECO:0007669"/>
    <property type="project" value="InterPro"/>
</dbReference>
<evidence type="ECO:0000256" key="2">
    <source>
        <dbReference type="NCBIfam" id="TIGR00502"/>
    </source>
</evidence>
<dbReference type="GO" id="GO:0005737">
    <property type="term" value="C:cytoplasm"/>
    <property type="evidence" value="ECO:0007669"/>
    <property type="project" value="TreeGrafter"/>
</dbReference>
<reference evidence="4 5" key="1">
    <citation type="journal article" date="2018" name="Syst. Appl. Microbiol.">
        <title>Agrobacterium rosae sp. nov., isolated from galls on different agricultural crops.</title>
        <authorList>
            <person name="Kuzmanovic N."/>
            <person name="Pulawska J."/>
            <person name="Smalla K."/>
            <person name="Nesme X."/>
        </authorList>
    </citation>
    <scope>NUCLEOTIDE SEQUENCE [LARGE SCALE GENOMIC DNA]</scope>
    <source>
        <strain evidence="4 5">NCPPB 1650</strain>
    </source>
</reference>
<dbReference type="AlphaFoldDB" id="A0AAE5VLV0"/>
<dbReference type="InterPro" id="IPR006148">
    <property type="entry name" value="Glc/Gal-6P_isomerase"/>
</dbReference>
<dbReference type="InterPro" id="IPR037171">
    <property type="entry name" value="NagB/RpiA_transferase-like"/>
</dbReference>
<organism evidence="4 5">
    <name type="scientific">Agrobacterium rosae</name>
    <dbReference type="NCBI Taxonomy" id="1972867"/>
    <lineage>
        <taxon>Bacteria</taxon>
        <taxon>Pseudomonadati</taxon>
        <taxon>Pseudomonadota</taxon>
        <taxon>Alphaproteobacteria</taxon>
        <taxon>Hyphomicrobiales</taxon>
        <taxon>Rhizobiaceae</taxon>
        <taxon>Rhizobium/Agrobacterium group</taxon>
        <taxon>Agrobacterium</taxon>
    </lineage>
</organism>
<dbReference type="Pfam" id="PF01182">
    <property type="entry name" value="Glucosamine_iso"/>
    <property type="match status" value="1"/>
</dbReference>
<dbReference type="EMBL" id="NXEJ01000014">
    <property type="protein sequence ID" value="POO48523.1"/>
    <property type="molecule type" value="Genomic_DNA"/>
</dbReference>
<dbReference type="GeneID" id="86882645"/>
<dbReference type="GO" id="GO:0042802">
    <property type="term" value="F:identical protein binding"/>
    <property type="evidence" value="ECO:0007669"/>
    <property type="project" value="TreeGrafter"/>
</dbReference>
<dbReference type="EC" id="3.5.99.6" evidence="2"/>
<evidence type="ECO:0000259" key="3">
    <source>
        <dbReference type="Pfam" id="PF01182"/>
    </source>
</evidence>
<dbReference type="GO" id="GO:0004342">
    <property type="term" value="F:glucosamine-6-phosphate deaminase activity"/>
    <property type="evidence" value="ECO:0007669"/>
    <property type="project" value="UniProtKB-UniRule"/>
</dbReference>
<dbReference type="InterPro" id="IPR004547">
    <property type="entry name" value="Glucosamine6P_isomerase"/>
</dbReference>
<protein>
    <recommendedName>
        <fullName evidence="2">Glucosamine-6-phosphate deaminase</fullName>
        <ecNumber evidence="2">3.5.99.6</ecNumber>
    </recommendedName>
</protein>
<dbReference type="PANTHER" id="PTHR11280:SF5">
    <property type="entry name" value="GLUCOSAMINE-6-PHOSPHATE ISOMERASE"/>
    <property type="match status" value="1"/>
</dbReference>
<dbReference type="SUPFAM" id="SSF100950">
    <property type="entry name" value="NagB/RpiA/CoA transferase-like"/>
    <property type="match status" value="1"/>
</dbReference>
<dbReference type="NCBIfam" id="TIGR00502">
    <property type="entry name" value="nagB"/>
    <property type="match status" value="1"/>
</dbReference>
<evidence type="ECO:0000256" key="1">
    <source>
        <dbReference type="ARBA" id="ARBA00022801"/>
    </source>
</evidence>
<dbReference type="CDD" id="cd01399">
    <property type="entry name" value="GlcN6P_deaminase"/>
    <property type="match status" value="1"/>
</dbReference>
<dbReference type="GO" id="GO:0006046">
    <property type="term" value="P:N-acetylglucosamine catabolic process"/>
    <property type="evidence" value="ECO:0007669"/>
    <property type="project" value="UniProtKB-UniRule"/>
</dbReference>
<dbReference type="PANTHER" id="PTHR11280">
    <property type="entry name" value="GLUCOSAMINE-6-PHOSPHATE ISOMERASE"/>
    <property type="match status" value="1"/>
</dbReference>
<name>A0AAE5VLV0_9HYPH</name>
<comment type="caution">
    <text evidence="4">The sequence shown here is derived from an EMBL/GenBank/DDBJ whole genome shotgun (WGS) entry which is preliminary data.</text>
</comment>
<accession>A0AAE5VLV0</accession>
<feature type="domain" description="Glucosamine/galactosamine-6-phosphate isomerase" evidence="3">
    <location>
        <begin position="7"/>
        <end position="229"/>
    </location>
</feature>
<keyword evidence="1" id="KW-0378">Hydrolase</keyword>